<dbReference type="InterPro" id="IPR026444">
    <property type="entry name" value="Secre_tail"/>
</dbReference>
<dbReference type="Pfam" id="PF18962">
    <property type="entry name" value="Por_Secre_tail"/>
    <property type="match status" value="1"/>
</dbReference>
<dbReference type="InterPro" id="IPR025667">
    <property type="entry name" value="SprB_repeat"/>
</dbReference>
<dbReference type="RefSeq" id="WP_311428416.1">
    <property type="nucleotide sequence ID" value="NZ_JAVRIA010000011.1"/>
</dbReference>
<name>A0ABU2YNA6_9FLAO</name>
<organism evidence="3 4">
    <name type="scientific">Microcosmobacter mediterraneus</name>
    <dbReference type="NCBI Taxonomy" id="3075607"/>
    <lineage>
        <taxon>Bacteria</taxon>
        <taxon>Pseudomonadati</taxon>
        <taxon>Bacteroidota</taxon>
        <taxon>Flavobacteriia</taxon>
        <taxon>Flavobacteriales</taxon>
        <taxon>Flavobacteriaceae</taxon>
        <taxon>Microcosmobacter</taxon>
    </lineage>
</organism>
<sequence length="563" mass="61215">ADFPELPDYVCDTDIELSFEYLATDRCNPNGVSCSSTFSVDGRESVYAGEDGALTICENGSVTADELFNALGGDPDDNGTWSPELAGEGVYTYTVTGTDPCPDDTATVAVTELILEIMASEPVCDEEYGTYSVDIQVSEGIVTSTLGTPVDNGEGSWTVIDIPTDEDITVTTTTLVSNDVTCRNSVDIVSPECICIELDFDYTDVTCFEEADGTIIVNSVTEGATVTINGEPYDANATYGPGDYLVRAFFEGNDDERCIIEQLITIIEPGEVDIDVEFTDVTCYGENDGTITVTGVDDYEFYTIKQNGIGPDLSGQSFFEPGLYVVEAFANPVIAQNYSLNGNNARIGDACLDTAIVIISEPEEITCDIETGTKNDYSNCGIDKLNTLTVEASGGSGDYTYEWSVETNTQGWEILSDVTNAKIDFNGGNGLCVFTVVITDSEGCQTVCTKYIKGKCRPSEYNNEETTTNNNNNGWNFSRLSNVVSLHPNPVKDRLNISFTELPKSEVNIEIYDLVGTVAHKKNYDNINEKGITIDFSRFTSNVYYVKITSGKDVIIKKVLLDR</sequence>
<accession>A0ABU2YNA6</accession>
<proteinExistence type="predicted"/>
<evidence type="ECO:0000313" key="4">
    <source>
        <dbReference type="Proteomes" id="UP001259492"/>
    </source>
</evidence>
<dbReference type="Pfam" id="PF13573">
    <property type="entry name" value="SprB"/>
    <property type="match status" value="1"/>
</dbReference>
<dbReference type="NCBIfam" id="TIGR04183">
    <property type="entry name" value="Por_Secre_tail"/>
    <property type="match status" value="1"/>
</dbReference>
<feature type="domain" description="Secretion system C-terminal sorting" evidence="2">
    <location>
        <begin position="487"/>
        <end position="560"/>
    </location>
</feature>
<dbReference type="Proteomes" id="UP001259492">
    <property type="component" value="Unassembled WGS sequence"/>
</dbReference>
<keyword evidence="4" id="KW-1185">Reference proteome</keyword>
<keyword evidence="1" id="KW-0732">Signal</keyword>
<feature type="non-terminal residue" evidence="3">
    <location>
        <position position="1"/>
    </location>
</feature>
<protein>
    <submittedName>
        <fullName evidence="3">T9SS type A sorting domain-containing protein</fullName>
    </submittedName>
</protein>
<gene>
    <name evidence="3" type="ORF">RM697_13415</name>
</gene>
<evidence type="ECO:0000313" key="3">
    <source>
        <dbReference type="EMBL" id="MDT0559653.1"/>
    </source>
</evidence>
<reference evidence="3 4" key="1">
    <citation type="submission" date="2023-09" db="EMBL/GenBank/DDBJ databases">
        <authorList>
            <person name="Rey-Velasco X."/>
        </authorList>
    </citation>
    <scope>NUCLEOTIDE SEQUENCE [LARGE SCALE GENOMIC DNA]</scope>
    <source>
        <strain evidence="3 4">W332</strain>
    </source>
</reference>
<evidence type="ECO:0000256" key="1">
    <source>
        <dbReference type="ARBA" id="ARBA00022729"/>
    </source>
</evidence>
<comment type="caution">
    <text evidence="3">The sequence shown here is derived from an EMBL/GenBank/DDBJ whole genome shotgun (WGS) entry which is preliminary data.</text>
</comment>
<evidence type="ECO:0000259" key="2">
    <source>
        <dbReference type="Pfam" id="PF18962"/>
    </source>
</evidence>
<dbReference type="EMBL" id="JAVRIA010000011">
    <property type="protein sequence ID" value="MDT0559653.1"/>
    <property type="molecule type" value="Genomic_DNA"/>
</dbReference>